<gene>
    <name evidence="8" type="ORF">SAMN06296008_10692</name>
</gene>
<keyword evidence="5 6" id="KW-0472">Membrane</keyword>
<evidence type="ECO:0000313" key="8">
    <source>
        <dbReference type="EMBL" id="SMC51266.1"/>
    </source>
</evidence>
<keyword evidence="3 6" id="KW-0812">Transmembrane</keyword>
<comment type="similarity">
    <text evidence="2">Belongs to the EamA transporter family.</text>
</comment>
<feature type="transmembrane region" description="Helical" evidence="6">
    <location>
        <begin position="134"/>
        <end position="152"/>
    </location>
</feature>
<evidence type="ECO:0000256" key="1">
    <source>
        <dbReference type="ARBA" id="ARBA00004141"/>
    </source>
</evidence>
<dbReference type="AlphaFoldDB" id="A0A1W1ZSB1"/>
<feature type="transmembrane region" description="Helical" evidence="6">
    <location>
        <begin position="106"/>
        <end position="127"/>
    </location>
</feature>
<dbReference type="GO" id="GO:0016020">
    <property type="term" value="C:membrane"/>
    <property type="evidence" value="ECO:0007669"/>
    <property type="project" value="UniProtKB-SubCell"/>
</dbReference>
<dbReference type="InterPro" id="IPR050638">
    <property type="entry name" value="AA-Vitamin_Transporters"/>
</dbReference>
<evidence type="ECO:0000256" key="3">
    <source>
        <dbReference type="ARBA" id="ARBA00022692"/>
    </source>
</evidence>
<feature type="transmembrane region" description="Helical" evidence="6">
    <location>
        <begin position="254"/>
        <end position="273"/>
    </location>
</feature>
<proteinExistence type="inferred from homology"/>
<feature type="transmembrane region" description="Helical" evidence="6">
    <location>
        <begin position="81"/>
        <end position="100"/>
    </location>
</feature>
<evidence type="ECO:0000256" key="5">
    <source>
        <dbReference type="ARBA" id="ARBA00023136"/>
    </source>
</evidence>
<dbReference type="Pfam" id="PF00892">
    <property type="entry name" value="EamA"/>
    <property type="match status" value="2"/>
</dbReference>
<dbReference type="Gene3D" id="1.10.3730.20">
    <property type="match status" value="1"/>
</dbReference>
<feature type="transmembrane region" description="Helical" evidence="6">
    <location>
        <begin position="16"/>
        <end position="33"/>
    </location>
</feature>
<dbReference type="InterPro" id="IPR000620">
    <property type="entry name" value="EamA_dom"/>
</dbReference>
<evidence type="ECO:0000256" key="6">
    <source>
        <dbReference type="SAM" id="Phobius"/>
    </source>
</evidence>
<keyword evidence="4 6" id="KW-1133">Transmembrane helix</keyword>
<feature type="transmembrane region" description="Helical" evidence="6">
    <location>
        <begin position="222"/>
        <end position="242"/>
    </location>
</feature>
<comment type="subcellular location">
    <subcellularLocation>
        <location evidence="1">Membrane</location>
        <topology evidence="1">Multi-pass membrane protein</topology>
    </subcellularLocation>
</comment>
<evidence type="ECO:0000259" key="7">
    <source>
        <dbReference type="Pfam" id="PF00892"/>
    </source>
</evidence>
<keyword evidence="9" id="KW-1185">Reference proteome</keyword>
<feature type="transmembrane region" description="Helical" evidence="6">
    <location>
        <begin position="189"/>
        <end position="210"/>
    </location>
</feature>
<accession>A0A1W1ZSB1</accession>
<reference evidence="8 9" key="1">
    <citation type="submission" date="2017-04" db="EMBL/GenBank/DDBJ databases">
        <authorList>
            <person name="Afonso C.L."/>
            <person name="Miller P.J."/>
            <person name="Scott M.A."/>
            <person name="Spackman E."/>
            <person name="Goraichik I."/>
            <person name="Dimitrov K.M."/>
            <person name="Suarez D.L."/>
            <person name="Swayne D.E."/>
        </authorList>
    </citation>
    <scope>NUCLEOTIDE SEQUENCE [LARGE SCALE GENOMIC DNA]</scope>
    <source>
        <strain evidence="8 9">VK13</strain>
    </source>
</reference>
<evidence type="ECO:0000256" key="4">
    <source>
        <dbReference type="ARBA" id="ARBA00022989"/>
    </source>
</evidence>
<sequence length="309" mass="34152">MIGFLLHNNRVKIKNIIDFILLSALWGGSYVFMKFTAGYIEPIVVAESRMLIAAVCLGFISLFNRHWWQHMKMTWPQYQKTFVISIFNSVLPFILFTYAMQSLNAGIGAILNATSPIWTAIIAAFWLKDRLSPSRLLGLFLGFLGIVLLVWGKVDFSVGGLGLPFLASIGVTISYGFATNYMKKYCDGIHPIGMTLVSMIMGSFILAIPAYQYFPTGLVPNIAWIGMVGLGVGSTAIAYFLFYRLIEQTSPSIAISTTFLVPVFSILWGDIFLHEEPTLRMILCGGVILLGTALAVGILPIKRVRRASA</sequence>
<dbReference type="InterPro" id="IPR037185">
    <property type="entry name" value="EmrE-like"/>
</dbReference>
<feature type="transmembrane region" description="Helical" evidence="6">
    <location>
        <begin position="279"/>
        <end position="301"/>
    </location>
</feature>
<feature type="transmembrane region" description="Helical" evidence="6">
    <location>
        <begin position="158"/>
        <end position="177"/>
    </location>
</feature>
<name>A0A1W1ZSB1_9BURK</name>
<protein>
    <submittedName>
        <fullName evidence="8">Permease of the drug/metabolite transporter (DMT) superfamily</fullName>
    </submittedName>
</protein>
<dbReference type="EMBL" id="FWXJ01000006">
    <property type="protein sequence ID" value="SMC51266.1"/>
    <property type="molecule type" value="Genomic_DNA"/>
</dbReference>
<evidence type="ECO:0000256" key="2">
    <source>
        <dbReference type="ARBA" id="ARBA00007362"/>
    </source>
</evidence>
<evidence type="ECO:0000313" key="9">
    <source>
        <dbReference type="Proteomes" id="UP000192708"/>
    </source>
</evidence>
<dbReference type="PANTHER" id="PTHR32322">
    <property type="entry name" value="INNER MEMBRANE TRANSPORTER"/>
    <property type="match status" value="1"/>
</dbReference>
<feature type="domain" description="EamA" evidence="7">
    <location>
        <begin position="166"/>
        <end position="296"/>
    </location>
</feature>
<dbReference type="SUPFAM" id="SSF103481">
    <property type="entry name" value="Multidrug resistance efflux transporter EmrE"/>
    <property type="match status" value="2"/>
</dbReference>
<dbReference type="PANTHER" id="PTHR32322:SF2">
    <property type="entry name" value="EAMA DOMAIN-CONTAINING PROTEIN"/>
    <property type="match status" value="1"/>
</dbReference>
<organism evidence="8 9">
    <name type="scientific">Polynucleobacter kasalickyi</name>
    <dbReference type="NCBI Taxonomy" id="1938817"/>
    <lineage>
        <taxon>Bacteria</taxon>
        <taxon>Pseudomonadati</taxon>
        <taxon>Pseudomonadota</taxon>
        <taxon>Betaproteobacteria</taxon>
        <taxon>Burkholderiales</taxon>
        <taxon>Burkholderiaceae</taxon>
        <taxon>Polynucleobacter</taxon>
    </lineage>
</organism>
<dbReference type="STRING" id="1938817.SAMN06296008_10692"/>
<dbReference type="Proteomes" id="UP000192708">
    <property type="component" value="Unassembled WGS sequence"/>
</dbReference>
<feature type="domain" description="EamA" evidence="7">
    <location>
        <begin position="19"/>
        <end position="150"/>
    </location>
</feature>